<gene>
    <name evidence="2" type="ORF">VP01_510g18</name>
</gene>
<proteinExistence type="predicted"/>
<dbReference type="VEuPathDB" id="FungiDB:VP01_510g18"/>
<comment type="caution">
    <text evidence="2">The sequence shown here is derived from an EMBL/GenBank/DDBJ whole genome shotgun (WGS) entry which is preliminary data.</text>
</comment>
<keyword evidence="3" id="KW-1185">Reference proteome</keyword>
<sequence length="172" mass="19825">MNHLRRPGWRKQENYAIWKDKMTVLLQLWGVLNRLNSPNGVLNNNKNAEMKLLIIAKMDSVTHNNVVTASNQDSAKLLWLVIKERFTSSQASNRARIFNEFLYLNFKEDAVNNFITNVQVAIKKLELTTNFVCNHLTQFKNEARAELKESSATDASLFEGRQGKQNSKKKNN</sequence>
<name>A0A0L6UL67_9BASI</name>
<dbReference type="Proteomes" id="UP000037035">
    <property type="component" value="Unassembled WGS sequence"/>
</dbReference>
<protein>
    <submittedName>
        <fullName evidence="2">Uncharacterized protein</fullName>
    </submittedName>
</protein>
<dbReference type="AlphaFoldDB" id="A0A0L6UL67"/>
<evidence type="ECO:0000313" key="2">
    <source>
        <dbReference type="EMBL" id="KNZ49281.1"/>
    </source>
</evidence>
<evidence type="ECO:0000256" key="1">
    <source>
        <dbReference type="SAM" id="MobiDB-lite"/>
    </source>
</evidence>
<organism evidence="2 3">
    <name type="scientific">Puccinia sorghi</name>
    <dbReference type="NCBI Taxonomy" id="27349"/>
    <lineage>
        <taxon>Eukaryota</taxon>
        <taxon>Fungi</taxon>
        <taxon>Dikarya</taxon>
        <taxon>Basidiomycota</taxon>
        <taxon>Pucciniomycotina</taxon>
        <taxon>Pucciniomycetes</taxon>
        <taxon>Pucciniales</taxon>
        <taxon>Pucciniaceae</taxon>
        <taxon>Puccinia</taxon>
    </lineage>
</organism>
<dbReference type="EMBL" id="LAVV01010287">
    <property type="protein sequence ID" value="KNZ49281.1"/>
    <property type="molecule type" value="Genomic_DNA"/>
</dbReference>
<evidence type="ECO:0000313" key="3">
    <source>
        <dbReference type="Proteomes" id="UP000037035"/>
    </source>
</evidence>
<reference evidence="2 3" key="1">
    <citation type="submission" date="2015-08" db="EMBL/GenBank/DDBJ databases">
        <title>Next Generation Sequencing and Analysis of the Genome of Puccinia sorghi L Schw, the Causal Agent of Maize Common Rust.</title>
        <authorList>
            <person name="Rochi L."/>
            <person name="Burguener G."/>
            <person name="Darino M."/>
            <person name="Turjanski A."/>
            <person name="Kreff E."/>
            <person name="Dieguez M.J."/>
            <person name="Sacco F."/>
        </authorList>
    </citation>
    <scope>NUCLEOTIDE SEQUENCE [LARGE SCALE GENOMIC DNA]</scope>
    <source>
        <strain evidence="2 3">RO10H11247</strain>
    </source>
</reference>
<dbReference type="OrthoDB" id="10507339at2759"/>
<feature type="region of interest" description="Disordered" evidence="1">
    <location>
        <begin position="149"/>
        <end position="172"/>
    </location>
</feature>
<accession>A0A0L6UL67</accession>